<dbReference type="Pfam" id="PF21237">
    <property type="entry name" value="Pus10_N_euk"/>
    <property type="match status" value="1"/>
</dbReference>
<dbReference type="InterPro" id="IPR048742">
    <property type="entry name" value="Pus10_N_euk"/>
</dbReference>
<dbReference type="EMBL" id="JARBDR010000657">
    <property type="protein sequence ID" value="KAJ8309230.1"/>
    <property type="molecule type" value="Genomic_DNA"/>
</dbReference>
<dbReference type="PANTHER" id="PTHR21568">
    <property type="entry name" value="TRNA PSEUDOURIDINE SYNTHASE PUS10"/>
    <property type="match status" value="1"/>
</dbReference>
<keyword evidence="3" id="KW-0413">Isomerase</keyword>
<organism evidence="7 8">
    <name type="scientific">Tegillarca granosa</name>
    <name type="common">Malaysian cockle</name>
    <name type="synonym">Anadara granosa</name>
    <dbReference type="NCBI Taxonomy" id="220873"/>
    <lineage>
        <taxon>Eukaryota</taxon>
        <taxon>Metazoa</taxon>
        <taxon>Spiralia</taxon>
        <taxon>Lophotrochozoa</taxon>
        <taxon>Mollusca</taxon>
        <taxon>Bivalvia</taxon>
        <taxon>Autobranchia</taxon>
        <taxon>Pteriomorphia</taxon>
        <taxon>Arcoida</taxon>
        <taxon>Arcoidea</taxon>
        <taxon>Arcidae</taxon>
        <taxon>Tegillarca</taxon>
    </lineage>
</organism>
<gene>
    <name evidence="7" type="ORF">KUTeg_014104</name>
</gene>
<sequence>INSFCEDVCQTKSIISVLIQCGCCARCVLRYIGGKDSGMYRKSVEELNKIIAKVINLPTDNAQSMLVKSDTDGEKKSESKSGANGNGEFEEKNMENISSANETVEEKKMETVISTNENEEGGKMENIQNINDNSKRSDTETISNNKSGDGKRETIHCESETETDNYKLMNNISDANKPTCMSKEMTECSIIDQLKLNKPCVVCLGILQEFSSDTFLQKVDEEVMKSDFDFSDYLCSLTIPVSILIRERTLLTYLREKFRLCKMTKSNSRKMYDKKNESDILSIKDVWKWRNGPELGYLLGVSFEQKSKFDIAIEFTYNKSDRECNFLLDFKPDVFKRRKQPKGRDSIFTRANVCTHEAVYLAGRYNKYSRTLSQTPWVLDGKRKSESSVEEEICSLIKLKFRYKVTKERMRNLQWNISK</sequence>
<dbReference type="Proteomes" id="UP001217089">
    <property type="component" value="Unassembled WGS sequence"/>
</dbReference>
<feature type="non-terminal residue" evidence="7">
    <location>
        <position position="1"/>
    </location>
</feature>
<reference evidence="7 8" key="1">
    <citation type="submission" date="2022-12" db="EMBL/GenBank/DDBJ databases">
        <title>Chromosome-level genome of Tegillarca granosa.</title>
        <authorList>
            <person name="Kim J."/>
        </authorList>
    </citation>
    <scope>NUCLEOTIDE SEQUENCE [LARGE SCALE GENOMIC DNA]</scope>
    <source>
        <strain evidence="7">Teg-2019</strain>
        <tissue evidence="7">Adductor muscle</tissue>
    </source>
</reference>
<feature type="region of interest" description="Disordered" evidence="4">
    <location>
        <begin position="67"/>
        <end position="155"/>
    </location>
</feature>
<dbReference type="PANTHER" id="PTHR21568:SF0">
    <property type="entry name" value="TRNA PSEUDOURIDINE SYNTHASE PUS10"/>
    <property type="match status" value="1"/>
</dbReference>
<keyword evidence="8" id="KW-1185">Reference proteome</keyword>
<keyword evidence="2" id="KW-0819">tRNA processing</keyword>
<evidence type="ECO:0000256" key="3">
    <source>
        <dbReference type="ARBA" id="ARBA00023235"/>
    </source>
</evidence>
<evidence type="ECO:0000259" key="6">
    <source>
        <dbReference type="Pfam" id="PF21238"/>
    </source>
</evidence>
<protein>
    <recommendedName>
        <fullName evidence="1">tRNA pseudouridine(55) synthase</fullName>
        <ecNumber evidence="1">5.4.99.25</ecNumber>
    </recommendedName>
</protein>
<feature type="domain" description="Pus10 N-terminal eukaryotes" evidence="5">
    <location>
        <begin position="200"/>
        <end position="354"/>
    </location>
</feature>
<evidence type="ECO:0000256" key="4">
    <source>
        <dbReference type="SAM" id="MobiDB-lite"/>
    </source>
</evidence>
<dbReference type="Pfam" id="PF21238">
    <property type="entry name" value="Pus10_C"/>
    <property type="match status" value="1"/>
</dbReference>
<feature type="compositionally biased region" description="Basic and acidic residues" evidence="4">
    <location>
        <begin position="69"/>
        <end position="79"/>
    </location>
</feature>
<evidence type="ECO:0000313" key="7">
    <source>
        <dbReference type="EMBL" id="KAJ8309230.1"/>
    </source>
</evidence>
<dbReference type="InterPro" id="IPR048741">
    <property type="entry name" value="Pus10-like_C"/>
</dbReference>
<name>A0ABQ9EVM1_TEGGR</name>
<proteinExistence type="predicted"/>
<feature type="domain" description="Pus10-like C-terminal" evidence="6">
    <location>
        <begin position="360"/>
        <end position="403"/>
    </location>
</feature>
<evidence type="ECO:0000313" key="8">
    <source>
        <dbReference type="Proteomes" id="UP001217089"/>
    </source>
</evidence>
<dbReference type="Gene3D" id="1.10.10.2050">
    <property type="match status" value="1"/>
</dbReference>
<dbReference type="InterPro" id="IPR039894">
    <property type="entry name" value="Pus10-like"/>
</dbReference>
<evidence type="ECO:0000259" key="5">
    <source>
        <dbReference type="Pfam" id="PF21237"/>
    </source>
</evidence>
<accession>A0ABQ9EVM1</accession>
<dbReference type="Gene3D" id="3.30.70.2510">
    <property type="match status" value="1"/>
</dbReference>
<comment type="caution">
    <text evidence="7">The sequence shown here is derived from an EMBL/GenBank/DDBJ whole genome shotgun (WGS) entry which is preliminary data.</text>
</comment>
<evidence type="ECO:0000256" key="2">
    <source>
        <dbReference type="ARBA" id="ARBA00022694"/>
    </source>
</evidence>
<evidence type="ECO:0000256" key="1">
    <source>
        <dbReference type="ARBA" id="ARBA00012787"/>
    </source>
</evidence>
<dbReference type="EC" id="5.4.99.25" evidence="1"/>